<dbReference type="InterPro" id="IPR035367">
    <property type="entry name" value="Nrap_D2"/>
</dbReference>
<dbReference type="Pfam" id="PF17407">
    <property type="entry name" value="Nrap_D6"/>
    <property type="match status" value="1"/>
</dbReference>
<feature type="non-terminal residue" evidence="7">
    <location>
        <position position="738"/>
    </location>
</feature>
<feature type="domain" description="Nrap protein" evidence="6">
    <location>
        <begin position="595"/>
        <end position="728"/>
    </location>
</feature>
<dbReference type="InterPro" id="IPR035369">
    <property type="entry name" value="Nrap_D4"/>
</dbReference>
<dbReference type="PANTHER" id="PTHR17972">
    <property type="entry name" value="NUCLEOLAR RNA-ASSOCIATED PROTEIN"/>
    <property type="match status" value="1"/>
</dbReference>
<dbReference type="GO" id="GO:0006364">
    <property type="term" value="P:rRNA processing"/>
    <property type="evidence" value="ECO:0007669"/>
    <property type="project" value="TreeGrafter"/>
</dbReference>
<sequence>MTCIKFIKFQKMKREISEPPTPHYNNGILREALIEAHLTFLNAALADFPGSKEGIMLLKIWLRQRKLDQGFGGFTGFHVSMLVAYLISRNQISPVMSSYQVFRSVLHFLAITDMTVNGITLATDPNSLGPTLSEFHSAFQVVFIDPSGFANVFADMTTNQYKQVQHEAQLSMQVWDNPNFDGFHALFMTTKTLVRSFDHVFHISCMSRLQRACNKMKLFSDIMDHNGNYVAAALPYILSILQRGLGERISLLIPVLPQTQEWSIYTDPPQHKDMGLLSFGMLLNTEHSTNILEKGPAADSVQATEFRRFWGNKAELRRFQDGSLCEAVIWDGDSLFEKRLITEKIVKHLLQLHADIPESSVNYVGGLLDRILQVGRKPCRTGEEESLKITHAFDDLNRKLWNLEGLPLTITSVQAAHSSLRHTQVFPPLPMNPDLSFFQKEKLDNSLLPLEEKPCPAYIPALQDCLNCATLALLKKMLFMTYGGVFHKVELSKLQQQHSTFGTTARLAKRWIGAHLLDACLMSDEAVELLVASLFLHPAPFNTPNTHQYQYIRHNVPPDIKSEPDIAMQYVTQRMEKAGAISGRGNHSVVFRSPLDIYDVLIHLNPKRVPRQAQAIDVPTVTFSRGALFSEAVGTKAFMPIVEFDPVSIFLKELRDAFGELALFFCDPNGGLIIAVLWKPQAFSKQTFRASHMNARLVEIGSNGAQTVPNVEAILEDFEILGAGLVEKLEIQTEKWSI</sequence>
<dbReference type="Pfam" id="PF17403">
    <property type="entry name" value="Nrap_D2"/>
    <property type="match status" value="1"/>
</dbReference>
<protein>
    <recommendedName>
        <fullName evidence="1">Nucleolar protein 6</fullName>
    </recommendedName>
</protein>
<feature type="domain" description="Nrap protein" evidence="3">
    <location>
        <begin position="195"/>
        <end position="354"/>
    </location>
</feature>
<name>A0A8X7XFD6_POLSE</name>
<comment type="subcellular location">
    <subcellularLocation>
        <location evidence="1">Nucleus</location>
        <location evidence="1">Nucleolus</location>
    </subcellularLocation>
</comment>
<comment type="caution">
    <text evidence="7">The sequence shown here is derived from an EMBL/GenBank/DDBJ whole genome shotgun (WGS) entry which is preliminary data.</text>
</comment>
<dbReference type="Gene3D" id="1.10.1410.10">
    <property type="match status" value="1"/>
</dbReference>
<keyword evidence="1" id="KW-0694">RNA-binding</keyword>
<evidence type="ECO:0000259" key="3">
    <source>
        <dbReference type="Pfam" id="PF17404"/>
    </source>
</evidence>
<evidence type="ECO:0000259" key="2">
    <source>
        <dbReference type="Pfam" id="PF17403"/>
    </source>
</evidence>
<feature type="domain" description="Nrap protein" evidence="4">
    <location>
        <begin position="370"/>
        <end position="461"/>
    </location>
</feature>
<dbReference type="InterPro" id="IPR035370">
    <property type="entry name" value="Nrap_D5"/>
</dbReference>
<evidence type="ECO:0000259" key="6">
    <source>
        <dbReference type="Pfam" id="PF17407"/>
    </source>
</evidence>
<evidence type="ECO:0000259" key="5">
    <source>
        <dbReference type="Pfam" id="PF17406"/>
    </source>
</evidence>
<dbReference type="EMBL" id="JAATIS010001241">
    <property type="protein sequence ID" value="KAG2466609.1"/>
    <property type="molecule type" value="Genomic_DNA"/>
</dbReference>
<dbReference type="InterPro" id="IPR035371">
    <property type="entry name" value="Nrap_D6"/>
</dbReference>
<dbReference type="GO" id="GO:0003723">
    <property type="term" value="F:RNA binding"/>
    <property type="evidence" value="ECO:0007669"/>
    <property type="project" value="UniProtKB-KW"/>
</dbReference>
<accession>A0A8X7XFD6</accession>
<evidence type="ECO:0000313" key="8">
    <source>
        <dbReference type="Proteomes" id="UP000886611"/>
    </source>
</evidence>
<gene>
    <name evidence="7" type="primary">Nol6_0</name>
    <name evidence="7" type="ORF">GTO96_0020708</name>
</gene>
<organism evidence="7 8">
    <name type="scientific">Polypterus senegalus</name>
    <name type="common">Senegal bichir</name>
    <dbReference type="NCBI Taxonomy" id="55291"/>
    <lineage>
        <taxon>Eukaryota</taxon>
        <taxon>Metazoa</taxon>
        <taxon>Chordata</taxon>
        <taxon>Craniata</taxon>
        <taxon>Vertebrata</taxon>
        <taxon>Euteleostomi</taxon>
        <taxon>Actinopterygii</taxon>
        <taxon>Polypteriformes</taxon>
        <taxon>Polypteridae</taxon>
        <taxon>Polypterus</taxon>
    </lineage>
</organism>
<dbReference type="GO" id="GO:0032040">
    <property type="term" value="C:small-subunit processome"/>
    <property type="evidence" value="ECO:0007669"/>
    <property type="project" value="TreeGrafter"/>
</dbReference>
<dbReference type="GO" id="GO:0032545">
    <property type="term" value="C:CURI complex"/>
    <property type="evidence" value="ECO:0007669"/>
    <property type="project" value="TreeGrafter"/>
</dbReference>
<dbReference type="PANTHER" id="PTHR17972:SF0">
    <property type="entry name" value="NUCLEOLAR PROTEIN 6"/>
    <property type="match status" value="1"/>
</dbReference>
<keyword evidence="1" id="KW-0539">Nucleus</keyword>
<evidence type="ECO:0000313" key="7">
    <source>
        <dbReference type="EMBL" id="KAG2466609.1"/>
    </source>
</evidence>
<dbReference type="Pfam" id="PF17404">
    <property type="entry name" value="Nrap_D3"/>
    <property type="match status" value="1"/>
</dbReference>
<evidence type="ECO:0000259" key="4">
    <source>
        <dbReference type="Pfam" id="PF17405"/>
    </source>
</evidence>
<comment type="similarity">
    <text evidence="1">Belongs to the NRAP family.</text>
</comment>
<dbReference type="InterPro" id="IPR005554">
    <property type="entry name" value="NOL6/Upt22"/>
</dbReference>
<dbReference type="Proteomes" id="UP000886611">
    <property type="component" value="Unassembled WGS sequence"/>
</dbReference>
<feature type="domain" description="Nrap protein" evidence="5">
    <location>
        <begin position="498"/>
        <end position="552"/>
    </location>
</feature>
<feature type="non-terminal residue" evidence="7">
    <location>
        <position position="1"/>
    </location>
</feature>
<dbReference type="FunFam" id="1.10.1410.10:FF:000005">
    <property type="entry name" value="Nucleolar protein 6"/>
    <property type="match status" value="1"/>
</dbReference>
<dbReference type="GO" id="GO:0034456">
    <property type="term" value="C:UTP-C complex"/>
    <property type="evidence" value="ECO:0007669"/>
    <property type="project" value="TreeGrafter"/>
</dbReference>
<reference evidence="7 8" key="1">
    <citation type="journal article" date="2021" name="Cell">
        <title>Tracing the genetic footprints of vertebrate landing in non-teleost ray-finned fishes.</title>
        <authorList>
            <person name="Bi X."/>
            <person name="Wang K."/>
            <person name="Yang L."/>
            <person name="Pan H."/>
            <person name="Jiang H."/>
            <person name="Wei Q."/>
            <person name="Fang M."/>
            <person name="Yu H."/>
            <person name="Zhu C."/>
            <person name="Cai Y."/>
            <person name="He Y."/>
            <person name="Gan X."/>
            <person name="Zeng H."/>
            <person name="Yu D."/>
            <person name="Zhu Y."/>
            <person name="Jiang H."/>
            <person name="Qiu Q."/>
            <person name="Yang H."/>
            <person name="Zhang Y.E."/>
            <person name="Wang W."/>
            <person name="Zhu M."/>
            <person name="He S."/>
            <person name="Zhang G."/>
        </authorList>
    </citation>
    <scope>NUCLEOTIDE SEQUENCE [LARGE SCALE GENOMIC DNA]</scope>
    <source>
        <strain evidence="7">Bchr_013</strain>
    </source>
</reference>
<dbReference type="GO" id="GO:0006409">
    <property type="term" value="P:tRNA export from nucleus"/>
    <property type="evidence" value="ECO:0007669"/>
    <property type="project" value="TreeGrafter"/>
</dbReference>
<dbReference type="Pfam" id="PF17405">
    <property type="entry name" value="Nrap_D4"/>
    <property type="match status" value="1"/>
</dbReference>
<feature type="domain" description="Nrap protein" evidence="2">
    <location>
        <begin position="52"/>
        <end position="189"/>
    </location>
</feature>
<dbReference type="Pfam" id="PF17406">
    <property type="entry name" value="Nrap_D5"/>
    <property type="match status" value="1"/>
</dbReference>
<dbReference type="InterPro" id="IPR035368">
    <property type="entry name" value="Nrap_D3"/>
</dbReference>
<evidence type="ECO:0000256" key="1">
    <source>
        <dbReference type="RuleBase" id="RU364032"/>
    </source>
</evidence>
<dbReference type="AlphaFoldDB" id="A0A8X7XFD6"/>
<dbReference type="Gene3D" id="3.30.70.3030">
    <property type="match status" value="1"/>
</dbReference>
<keyword evidence="8" id="KW-1185">Reference proteome</keyword>
<proteinExistence type="inferred from homology"/>